<feature type="transmembrane region" description="Helical" evidence="9">
    <location>
        <begin position="77"/>
        <end position="98"/>
    </location>
</feature>
<feature type="transmembrane region" description="Helical" evidence="9">
    <location>
        <begin position="366"/>
        <end position="385"/>
    </location>
</feature>
<proteinExistence type="inferred from homology"/>
<accession>A0A543I5Y3</accession>
<feature type="transmembrane region" description="Helical" evidence="9">
    <location>
        <begin position="50"/>
        <end position="71"/>
    </location>
</feature>
<dbReference type="PANTHER" id="PTHR21716:SF53">
    <property type="entry name" value="PERMEASE PERM-RELATED"/>
    <property type="match status" value="1"/>
</dbReference>
<evidence type="ECO:0000313" key="10">
    <source>
        <dbReference type="EMBL" id="TQM66012.1"/>
    </source>
</evidence>
<feature type="transmembrane region" description="Helical" evidence="9">
    <location>
        <begin position="301"/>
        <end position="326"/>
    </location>
</feature>
<feature type="transmembrane region" description="Helical" evidence="9">
    <location>
        <begin position="338"/>
        <end position="360"/>
    </location>
</feature>
<keyword evidence="7 9" id="KW-0472">Membrane</keyword>
<dbReference type="AlphaFoldDB" id="A0A543I5Y3"/>
<evidence type="ECO:0000313" key="11">
    <source>
        <dbReference type="Proteomes" id="UP000318331"/>
    </source>
</evidence>
<keyword evidence="11" id="KW-1185">Reference proteome</keyword>
<dbReference type="OrthoDB" id="4016357at2"/>
<comment type="caution">
    <text evidence="10">The sequence shown here is derived from an EMBL/GenBank/DDBJ whole genome shotgun (WGS) entry which is preliminary data.</text>
</comment>
<comment type="similarity">
    <text evidence="2">Belongs to the autoinducer-2 exporter (AI-2E) (TC 2.A.86) family.</text>
</comment>
<feature type="transmembrane region" description="Helical" evidence="9">
    <location>
        <begin position="268"/>
        <end position="295"/>
    </location>
</feature>
<protein>
    <submittedName>
        <fullName evidence="10">Putative PurR-regulated permease PerM</fullName>
    </submittedName>
</protein>
<keyword evidence="6 9" id="KW-1133">Transmembrane helix</keyword>
<feature type="compositionally biased region" description="Low complexity" evidence="8">
    <location>
        <begin position="12"/>
        <end position="24"/>
    </location>
</feature>
<evidence type="ECO:0000256" key="3">
    <source>
        <dbReference type="ARBA" id="ARBA00022448"/>
    </source>
</evidence>
<gene>
    <name evidence="10" type="ORF">FB466_0833</name>
</gene>
<evidence type="ECO:0000256" key="4">
    <source>
        <dbReference type="ARBA" id="ARBA00022475"/>
    </source>
</evidence>
<dbReference type="RefSeq" id="WP_141916044.1">
    <property type="nucleotide sequence ID" value="NZ_BAAAYS010000005.1"/>
</dbReference>
<reference evidence="10 11" key="1">
    <citation type="submission" date="2019-06" db="EMBL/GenBank/DDBJ databases">
        <title>Sequencing the genomes of 1000 actinobacteria strains.</title>
        <authorList>
            <person name="Klenk H.-P."/>
        </authorList>
    </citation>
    <scope>NUCLEOTIDE SEQUENCE [LARGE SCALE GENOMIC DNA]</scope>
    <source>
        <strain evidence="10 11">DSM 18031</strain>
    </source>
</reference>
<dbReference type="Pfam" id="PF01594">
    <property type="entry name" value="AI-2E_transport"/>
    <property type="match status" value="1"/>
</dbReference>
<keyword evidence="5 9" id="KW-0812">Transmembrane</keyword>
<organism evidence="10 11">
    <name type="scientific">Klugiella xanthotipulae</name>
    <dbReference type="NCBI Taxonomy" id="244735"/>
    <lineage>
        <taxon>Bacteria</taxon>
        <taxon>Bacillati</taxon>
        <taxon>Actinomycetota</taxon>
        <taxon>Actinomycetes</taxon>
        <taxon>Micrococcales</taxon>
        <taxon>Microbacteriaceae</taxon>
        <taxon>Klugiella</taxon>
    </lineage>
</organism>
<evidence type="ECO:0000256" key="2">
    <source>
        <dbReference type="ARBA" id="ARBA00009773"/>
    </source>
</evidence>
<dbReference type="GO" id="GO:0055085">
    <property type="term" value="P:transmembrane transport"/>
    <property type="evidence" value="ECO:0007669"/>
    <property type="project" value="TreeGrafter"/>
</dbReference>
<feature type="region of interest" description="Disordered" evidence="8">
    <location>
        <begin position="1"/>
        <end position="26"/>
    </location>
</feature>
<name>A0A543I5Y3_9MICO</name>
<sequence length="393" mass="40913">MRTRRNIRRPASRAATPRAAVTAERPPEAEADIAIATDHGGLPRGVSINAFRIGLVGGLGVLASLVIGGMISQLSTVLVYIGVALFLALGLDPLVSWLEQKMPRGLAIGTVVLAVVLVFAGLLFAVIPIIVDQTSKLIASVPDMVNDIVNNKWLQDVQDRLGGVVDIDAALKNLEDFVGDPNNLLSIGGGLLAVGAGVAGGFTGVVIVLILMLYFLASLRSMKQVTYRFVAADKRTDFAEVSEEITQAVGRYVVGQVSLALINGVLSFIFLTIIGAPLPVLLAVIAFIASIIPLVGTLSGAVIISLVCLFASPLTALVAAIYYIIYMQVEAYVLSPRIMNRAVAVPGAVVVIAAVAGGAIGGVLGALVAIPIAASVIIIIQKIVFPRQDAKKG</sequence>
<evidence type="ECO:0000256" key="9">
    <source>
        <dbReference type="SAM" id="Phobius"/>
    </source>
</evidence>
<dbReference type="InterPro" id="IPR002549">
    <property type="entry name" value="AI-2E-like"/>
</dbReference>
<evidence type="ECO:0000256" key="1">
    <source>
        <dbReference type="ARBA" id="ARBA00004651"/>
    </source>
</evidence>
<dbReference type="EMBL" id="VFPN01000001">
    <property type="protein sequence ID" value="TQM66012.1"/>
    <property type="molecule type" value="Genomic_DNA"/>
</dbReference>
<feature type="transmembrane region" description="Helical" evidence="9">
    <location>
        <begin position="105"/>
        <end position="131"/>
    </location>
</feature>
<evidence type="ECO:0000256" key="6">
    <source>
        <dbReference type="ARBA" id="ARBA00022989"/>
    </source>
</evidence>
<feature type="transmembrane region" description="Helical" evidence="9">
    <location>
        <begin position="191"/>
        <end position="217"/>
    </location>
</feature>
<keyword evidence="3" id="KW-0813">Transport</keyword>
<evidence type="ECO:0000256" key="8">
    <source>
        <dbReference type="SAM" id="MobiDB-lite"/>
    </source>
</evidence>
<comment type="subcellular location">
    <subcellularLocation>
        <location evidence="1">Cell membrane</location>
        <topology evidence="1">Multi-pass membrane protein</topology>
    </subcellularLocation>
</comment>
<dbReference type="PANTHER" id="PTHR21716">
    <property type="entry name" value="TRANSMEMBRANE PROTEIN"/>
    <property type="match status" value="1"/>
</dbReference>
<feature type="compositionally biased region" description="Basic residues" evidence="8">
    <location>
        <begin position="1"/>
        <end position="11"/>
    </location>
</feature>
<evidence type="ECO:0000256" key="5">
    <source>
        <dbReference type="ARBA" id="ARBA00022692"/>
    </source>
</evidence>
<dbReference type="Proteomes" id="UP000318331">
    <property type="component" value="Unassembled WGS sequence"/>
</dbReference>
<evidence type="ECO:0000256" key="7">
    <source>
        <dbReference type="ARBA" id="ARBA00023136"/>
    </source>
</evidence>
<keyword evidence="4" id="KW-1003">Cell membrane</keyword>
<dbReference type="GO" id="GO:0005886">
    <property type="term" value="C:plasma membrane"/>
    <property type="evidence" value="ECO:0007669"/>
    <property type="project" value="UniProtKB-SubCell"/>
</dbReference>